<evidence type="ECO:0000313" key="2">
    <source>
        <dbReference type="Proteomes" id="UP000886595"/>
    </source>
</evidence>
<protein>
    <submittedName>
        <fullName evidence="1">Uncharacterized protein</fullName>
    </submittedName>
</protein>
<keyword evidence="2" id="KW-1185">Reference proteome</keyword>
<dbReference type="EMBL" id="JAAMPC010000009">
    <property type="protein sequence ID" value="KAG2293643.1"/>
    <property type="molecule type" value="Genomic_DNA"/>
</dbReference>
<dbReference type="AlphaFoldDB" id="A0A8X7RUM9"/>
<dbReference type="Proteomes" id="UP000886595">
    <property type="component" value="Unassembled WGS sequence"/>
</dbReference>
<dbReference type="OrthoDB" id="5588846at2759"/>
<sequence>MRALLFFCDLMFGERPLGSPTVFTLYKLPLNSLPLTNSPKTYKRIRKWIQKWRSPPGSCVYKSSESRRPYDNSINGRVGGALGVNGLNQNSQTKELSRSLQVANMLAEVRIHKKKAREESCREAIENRFVDNESRYIRTPYYRSYIKIHTDLSQLLDSPISIHFTNLTKFDEITASPTAIPMELFWFQNYRPLISLANTNTQLSARHNKKFHLRESYRDVGRDLLQLLVFVELNAIGMCKIYKNFGKRFG</sequence>
<comment type="caution">
    <text evidence="1">The sequence shown here is derived from an EMBL/GenBank/DDBJ whole genome shotgun (WGS) entry which is preliminary data.</text>
</comment>
<accession>A0A8X7RUM9</accession>
<reference evidence="1 2" key="1">
    <citation type="submission" date="2020-02" db="EMBL/GenBank/DDBJ databases">
        <authorList>
            <person name="Ma Q."/>
            <person name="Huang Y."/>
            <person name="Song X."/>
            <person name="Pei D."/>
        </authorList>
    </citation>
    <scope>NUCLEOTIDE SEQUENCE [LARGE SCALE GENOMIC DNA]</scope>
    <source>
        <strain evidence="1">Sxm20200214</strain>
        <tissue evidence="1">Leaf</tissue>
    </source>
</reference>
<name>A0A8X7RUM9_BRACI</name>
<proteinExistence type="predicted"/>
<organism evidence="1 2">
    <name type="scientific">Brassica carinata</name>
    <name type="common">Ethiopian mustard</name>
    <name type="synonym">Abyssinian cabbage</name>
    <dbReference type="NCBI Taxonomy" id="52824"/>
    <lineage>
        <taxon>Eukaryota</taxon>
        <taxon>Viridiplantae</taxon>
        <taxon>Streptophyta</taxon>
        <taxon>Embryophyta</taxon>
        <taxon>Tracheophyta</taxon>
        <taxon>Spermatophyta</taxon>
        <taxon>Magnoliopsida</taxon>
        <taxon>eudicotyledons</taxon>
        <taxon>Gunneridae</taxon>
        <taxon>Pentapetalae</taxon>
        <taxon>rosids</taxon>
        <taxon>malvids</taxon>
        <taxon>Brassicales</taxon>
        <taxon>Brassicaceae</taxon>
        <taxon>Brassiceae</taxon>
        <taxon>Brassica</taxon>
    </lineage>
</organism>
<gene>
    <name evidence="1" type="ORF">Bca52824_040312</name>
</gene>
<evidence type="ECO:0000313" key="1">
    <source>
        <dbReference type="EMBL" id="KAG2293643.1"/>
    </source>
</evidence>